<keyword evidence="3" id="KW-0808">Transferase</keyword>
<evidence type="ECO:0000313" key="4">
    <source>
        <dbReference type="Proteomes" id="UP000095230"/>
    </source>
</evidence>
<evidence type="ECO:0000313" key="3">
    <source>
        <dbReference type="EMBL" id="OEG72479.1"/>
    </source>
</evidence>
<dbReference type="InterPro" id="IPR000182">
    <property type="entry name" value="GNAT_dom"/>
</dbReference>
<dbReference type="Proteomes" id="UP000095230">
    <property type="component" value="Unassembled WGS sequence"/>
</dbReference>
<protein>
    <submittedName>
        <fullName evidence="3">Acetyltransferase</fullName>
    </submittedName>
</protein>
<dbReference type="AlphaFoldDB" id="A0A1E5IPL9"/>
<dbReference type="PANTHER" id="PTHR43792">
    <property type="entry name" value="GNAT FAMILY, PUTATIVE (AFU_ORTHOLOGUE AFUA_3G00765)-RELATED-RELATED"/>
    <property type="match status" value="1"/>
</dbReference>
<reference evidence="2 5" key="2">
    <citation type="submission" date="2021-05" db="EMBL/GenBank/DDBJ databases">
        <title>Molecular characterization for Shewanella algae harboring chromosomal blaOXA-55-like strains isolated from clinical and environment sample.</title>
        <authorList>
            <person name="Ohama Y."/>
            <person name="Aoki K."/>
            <person name="Harada S."/>
            <person name="Moriya K."/>
            <person name="Ishii Y."/>
            <person name="Tateda K."/>
        </authorList>
    </citation>
    <scope>NUCLEOTIDE SEQUENCE [LARGE SCALE GENOMIC DNA]</scope>
    <source>
        <strain evidence="2 5">MBTL60-118</strain>
    </source>
</reference>
<sequence>MQIANSPRLQFEMITYRDADLLFELDQDPQVMRYINGGTPSTMSDITEKFIPRVEAFTNVEKGWGLWKVTTLASEDPRPAQFIGWILVRPMDFFSDQPNCHDIEIGWRFKRCSWGKGYATEAAHAVADAIAAQPEVTHLSAIADDANFGSINIMKKLGMDFIKVDTYDVHGRDVDVVCYQKRVK</sequence>
<evidence type="ECO:0000313" key="2">
    <source>
        <dbReference type="EMBL" id="GIU34160.1"/>
    </source>
</evidence>
<dbReference type="Pfam" id="PF13302">
    <property type="entry name" value="Acetyltransf_3"/>
    <property type="match status" value="1"/>
</dbReference>
<reference evidence="3 4" key="1">
    <citation type="submission" date="2016-07" db="EMBL/GenBank/DDBJ databases">
        <title>Whole-genome of two Shewanella species isolated from a digestive organ of sea cucumber Apostichopus japonicus Selenka 1867.</title>
        <authorList>
            <person name="Hong H.-H."/>
            <person name="Choi H."/>
            <person name="Cheon S."/>
            <person name="Oh J.-S."/>
            <person name="Lee H.-G."/>
            <person name="Park C."/>
        </authorList>
    </citation>
    <scope>NUCLEOTIDE SEQUENCE [LARGE SCALE GENOMIC DNA]</scope>
    <source>
        <strain evidence="3 4">CSB03KR</strain>
    </source>
</reference>
<dbReference type="PANTHER" id="PTHR43792:SF1">
    <property type="entry name" value="N-ACETYLTRANSFERASE DOMAIN-CONTAINING PROTEIN"/>
    <property type="match status" value="1"/>
</dbReference>
<dbReference type="Proteomes" id="UP000773469">
    <property type="component" value="Unassembled WGS sequence"/>
</dbReference>
<organism evidence="3 4">
    <name type="scientific">Shewanella colwelliana</name>
    <name type="common">Alteromonas colwelliana</name>
    <dbReference type="NCBI Taxonomy" id="23"/>
    <lineage>
        <taxon>Bacteria</taxon>
        <taxon>Pseudomonadati</taxon>
        <taxon>Pseudomonadota</taxon>
        <taxon>Gammaproteobacteria</taxon>
        <taxon>Alteromonadales</taxon>
        <taxon>Shewanellaceae</taxon>
        <taxon>Shewanella</taxon>
    </lineage>
</organism>
<evidence type="ECO:0000259" key="1">
    <source>
        <dbReference type="Pfam" id="PF13302"/>
    </source>
</evidence>
<name>A0A1E5IPL9_SHECO</name>
<dbReference type="RefSeq" id="WP_028763910.1">
    <property type="nucleotide sequence ID" value="NZ_BPEU01000001.1"/>
</dbReference>
<dbReference type="OrthoDB" id="9801656at2"/>
<dbReference type="STRING" id="23.BEL05_05785"/>
<dbReference type="EMBL" id="MCBT01000048">
    <property type="protein sequence ID" value="OEG72479.1"/>
    <property type="molecule type" value="Genomic_DNA"/>
</dbReference>
<dbReference type="GO" id="GO:0016747">
    <property type="term" value="F:acyltransferase activity, transferring groups other than amino-acyl groups"/>
    <property type="evidence" value="ECO:0007669"/>
    <property type="project" value="InterPro"/>
</dbReference>
<dbReference type="InterPro" id="IPR051531">
    <property type="entry name" value="N-acetyltransferase"/>
</dbReference>
<accession>A0A1E5IPL9</accession>
<feature type="domain" description="N-acetyltransferase" evidence="1">
    <location>
        <begin position="8"/>
        <end position="159"/>
    </location>
</feature>
<gene>
    <name evidence="3" type="ORF">BEL05_05785</name>
    <name evidence="2" type="ORF">TUM3794_00050</name>
</gene>
<evidence type="ECO:0000313" key="5">
    <source>
        <dbReference type="Proteomes" id="UP000773469"/>
    </source>
</evidence>
<dbReference type="InterPro" id="IPR016181">
    <property type="entry name" value="Acyl_CoA_acyltransferase"/>
</dbReference>
<proteinExistence type="predicted"/>
<dbReference type="EMBL" id="BPEU01000001">
    <property type="protein sequence ID" value="GIU34160.1"/>
    <property type="molecule type" value="Genomic_DNA"/>
</dbReference>
<dbReference type="SUPFAM" id="SSF55729">
    <property type="entry name" value="Acyl-CoA N-acyltransferases (Nat)"/>
    <property type="match status" value="1"/>
</dbReference>
<dbReference type="Gene3D" id="3.40.630.30">
    <property type="match status" value="1"/>
</dbReference>
<comment type="caution">
    <text evidence="3">The sequence shown here is derived from an EMBL/GenBank/DDBJ whole genome shotgun (WGS) entry which is preliminary data.</text>
</comment>
<keyword evidence="5" id="KW-1185">Reference proteome</keyword>